<organism evidence="2 3">
    <name type="scientific">Dictyobacter alpinus</name>
    <dbReference type="NCBI Taxonomy" id="2014873"/>
    <lineage>
        <taxon>Bacteria</taxon>
        <taxon>Bacillati</taxon>
        <taxon>Chloroflexota</taxon>
        <taxon>Ktedonobacteria</taxon>
        <taxon>Ktedonobacterales</taxon>
        <taxon>Dictyobacteraceae</taxon>
        <taxon>Dictyobacter</taxon>
    </lineage>
</organism>
<dbReference type="Pfam" id="PF00578">
    <property type="entry name" value="AhpC-TSA"/>
    <property type="match status" value="1"/>
</dbReference>
<dbReference type="OrthoDB" id="157586at2"/>
<gene>
    <name evidence="2" type="ORF">KDA_07330</name>
</gene>
<keyword evidence="3" id="KW-1185">Reference proteome</keyword>
<dbReference type="GO" id="GO:0016491">
    <property type="term" value="F:oxidoreductase activity"/>
    <property type="evidence" value="ECO:0007669"/>
    <property type="project" value="InterPro"/>
</dbReference>
<proteinExistence type="predicted"/>
<dbReference type="Proteomes" id="UP000287171">
    <property type="component" value="Unassembled WGS sequence"/>
</dbReference>
<feature type="domain" description="Alkyl hydroperoxide reductase subunit C/ Thiol specific antioxidant" evidence="1">
    <location>
        <begin position="14"/>
        <end position="130"/>
    </location>
</feature>
<evidence type="ECO:0000313" key="3">
    <source>
        <dbReference type="Proteomes" id="UP000287171"/>
    </source>
</evidence>
<dbReference type="Gene3D" id="3.40.30.10">
    <property type="entry name" value="Glutaredoxin"/>
    <property type="match status" value="1"/>
</dbReference>
<evidence type="ECO:0000259" key="1">
    <source>
        <dbReference type="Pfam" id="PF00578"/>
    </source>
</evidence>
<dbReference type="EMBL" id="BIFT01000001">
    <property type="protein sequence ID" value="GCE25249.1"/>
    <property type="molecule type" value="Genomic_DNA"/>
</dbReference>
<dbReference type="AlphaFoldDB" id="A0A402B1M9"/>
<protein>
    <recommendedName>
        <fullName evidence="1">Alkyl hydroperoxide reductase subunit C/ Thiol specific antioxidant domain-containing protein</fullName>
    </recommendedName>
</protein>
<dbReference type="SUPFAM" id="SSF52833">
    <property type="entry name" value="Thioredoxin-like"/>
    <property type="match status" value="1"/>
</dbReference>
<comment type="caution">
    <text evidence="2">The sequence shown here is derived from an EMBL/GenBank/DDBJ whole genome shotgun (WGS) entry which is preliminary data.</text>
</comment>
<reference evidence="3" key="1">
    <citation type="submission" date="2018-12" db="EMBL/GenBank/DDBJ databases">
        <title>Tengunoibacter tsumagoiensis gen. nov., sp. nov., Dictyobacter kobayashii sp. nov., D. alpinus sp. nov., and D. joshuensis sp. nov. and description of Dictyobacteraceae fam. nov. within the order Ktedonobacterales isolated from Tengu-no-mugimeshi.</title>
        <authorList>
            <person name="Wang C.M."/>
            <person name="Zheng Y."/>
            <person name="Sakai Y."/>
            <person name="Toyoda A."/>
            <person name="Minakuchi Y."/>
            <person name="Abe K."/>
            <person name="Yokota A."/>
            <person name="Yabe S."/>
        </authorList>
    </citation>
    <scope>NUCLEOTIDE SEQUENCE [LARGE SCALE GENOMIC DNA]</scope>
    <source>
        <strain evidence="3">Uno16</strain>
    </source>
</reference>
<dbReference type="InterPro" id="IPR000866">
    <property type="entry name" value="AhpC/TSA"/>
</dbReference>
<name>A0A402B1M9_9CHLR</name>
<sequence length="166" mass="18789">MSNIDHPHVPALEPGQILPAFSLPGADGMPHSPWDYKQREHLVILFLTDVSSATERALLQDYARAYANFREEQCAVLAVTANAVLMNLQTQEELRLPFPLLSDVQGKVITRYTQWNATEHTLLPCIILADRYSALYRRWIAENISDLPGSQELLDSLQYLNKLCTP</sequence>
<dbReference type="InterPro" id="IPR036249">
    <property type="entry name" value="Thioredoxin-like_sf"/>
</dbReference>
<accession>A0A402B1M9</accession>
<dbReference type="RefSeq" id="WP_126625848.1">
    <property type="nucleotide sequence ID" value="NZ_BIFT01000001.1"/>
</dbReference>
<dbReference type="GO" id="GO:0016209">
    <property type="term" value="F:antioxidant activity"/>
    <property type="evidence" value="ECO:0007669"/>
    <property type="project" value="InterPro"/>
</dbReference>
<evidence type="ECO:0000313" key="2">
    <source>
        <dbReference type="EMBL" id="GCE25249.1"/>
    </source>
</evidence>